<accession>A0A5E5P1Y1</accession>
<feature type="region of interest" description="Disordered" evidence="1">
    <location>
        <begin position="72"/>
        <end position="93"/>
    </location>
</feature>
<proteinExistence type="predicted"/>
<dbReference type="RefSeq" id="WP_150728494.1">
    <property type="nucleotide sequence ID" value="NZ_CABPSX010000002.1"/>
</dbReference>
<gene>
    <name evidence="2" type="ORF">PAP18089_01314</name>
</gene>
<dbReference type="Proteomes" id="UP000364291">
    <property type="component" value="Unassembled WGS sequence"/>
</dbReference>
<dbReference type="AlphaFoldDB" id="A0A5E5P1Y1"/>
<dbReference type="EMBL" id="CABPSX010000002">
    <property type="protein sequence ID" value="VVG70354.1"/>
    <property type="molecule type" value="Genomic_DNA"/>
</dbReference>
<evidence type="ECO:0000256" key="1">
    <source>
        <dbReference type="SAM" id="MobiDB-lite"/>
    </source>
</evidence>
<feature type="compositionally biased region" description="Basic and acidic residues" evidence="1">
    <location>
        <begin position="8"/>
        <end position="22"/>
    </location>
</feature>
<protein>
    <submittedName>
        <fullName evidence="2">Uncharacterized protein</fullName>
    </submittedName>
</protein>
<name>A0A5E5P1Y1_9BURK</name>
<sequence>MFDDDADDSRARAEQGRKNQEYRELYQSVKLDIKNEADAGNNSTTYRLPRDSKEFVEPLVERLTEENYTVTVEDADSDRPKLDIAWNPNDIEE</sequence>
<feature type="region of interest" description="Disordered" evidence="1">
    <location>
        <begin position="1"/>
        <end position="22"/>
    </location>
</feature>
<dbReference type="OrthoDB" id="9134837at2"/>
<organism evidence="2 3">
    <name type="scientific">Pandoraea apista</name>
    <dbReference type="NCBI Taxonomy" id="93218"/>
    <lineage>
        <taxon>Bacteria</taxon>
        <taxon>Pseudomonadati</taxon>
        <taxon>Pseudomonadota</taxon>
        <taxon>Betaproteobacteria</taxon>
        <taxon>Burkholderiales</taxon>
        <taxon>Burkholderiaceae</taxon>
        <taxon>Pandoraea</taxon>
    </lineage>
</organism>
<evidence type="ECO:0000313" key="2">
    <source>
        <dbReference type="EMBL" id="VVG70354.1"/>
    </source>
</evidence>
<reference evidence="2 3" key="1">
    <citation type="submission" date="2019-08" db="EMBL/GenBank/DDBJ databases">
        <authorList>
            <person name="Peeters C."/>
        </authorList>
    </citation>
    <scope>NUCLEOTIDE SEQUENCE [LARGE SCALE GENOMIC DNA]</scope>
    <source>
        <strain evidence="2 3">LMG 18089</strain>
    </source>
</reference>
<evidence type="ECO:0000313" key="3">
    <source>
        <dbReference type="Proteomes" id="UP000364291"/>
    </source>
</evidence>